<keyword evidence="5" id="KW-1133">Transmembrane helix</keyword>
<evidence type="ECO:0000259" key="6">
    <source>
        <dbReference type="Pfam" id="PF00877"/>
    </source>
</evidence>
<keyword evidence="5" id="KW-0472">Membrane</keyword>
<dbReference type="EMBL" id="CP002116">
    <property type="protein sequence ID" value="ADK79452.1"/>
    <property type="molecule type" value="Genomic_DNA"/>
</dbReference>
<evidence type="ECO:0000256" key="1">
    <source>
        <dbReference type="ARBA" id="ARBA00007074"/>
    </source>
</evidence>
<dbReference type="InterPro" id="IPR000064">
    <property type="entry name" value="NLP_P60_dom"/>
</dbReference>
<evidence type="ECO:0000256" key="5">
    <source>
        <dbReference type="SAM" id="Phobius"/>
    </source>
</evidence>
<keyword evidence="7" id="KW-0449">Lipoprotein</keyword>
<dbReference type="STRING" id="573413.Spirs_0296"/>
<dbReference type="KEGG" id="ssm:Spirs_0296"/>
<keyword evidence="3" id="KW-0378">Hydrolase</keyword>
<protein>
    <submittedName>
        <fullName evidence="7">Lipoprotein</fullName>
    </submittedName>
</protein>
<feature type="transmembrane region" description="Helical" evidence="5">
    <location>
        <begin position="12"/>
        <end position="33"/>
    </location>
</feature>
<organism evidence="7 8">
    <name type="scientific">Sediminispirochaeta smaragdinae (strain DSM 11293 / JCM 15392 / SEBR 4228)</name>
    <name type="common">Spirochaeta smaragdinae</name>
    <dbReference type="NCBI Taxonomy" id="573413"/>
    <lineage>
        <taxon>Bacteria</taxon>
        <taxon>Pseudomonadati</taxon>
        <taxon>Spirochaetota</taxon>
        <taxon>Spirochaetia</taxon>
        <taxon>Spirochaetales</taxon>
        <taxon>Spirochaetaceae</taxon>
        <taxon>Sediminispirochaeta</taxon>
    </lineage>
</organism>
<dbReference type="OrthoDB" id="370934at2"/>
<dbReference type="InterPro" id="IPR038765">
    <property type="entry name" value="Papain-like_cys_pep_sf"/>
</dbReference>
<evidence type="ECO:0000313" key="8">
    <source>
        <dbReference type="Proteomes" id="UP000002318"/>
    </source>
</evidence>
<sequence length="236" mass="25665">MGDAKIAARGSTLLFLVLGTYTALIFSSCASLSPVGSSRTSPSAAGNMLTGPAAKTQQALIDSAYTLLGKKRLAVRGKNFRLDCTGVVQAVYWGAGIDLVAPLSRYTGNGVSRLYAYLNDQGLLEEASTPSPGDLIFWDDTYDRNGNGKVDDSLTHIGMVVNVWENGDLEYIHHNYRKGIVLEKMNHKTPSLYTRKENGKTIIVNSPMRMRGSPAYDKTLSGELVHAWGHAYLLAY</sequence>
<keyword evidence="2" id="KW-0645">Protease</keyword>
<dbReference type="Gene3D" id="3.90.1720.10">
    <property type="entry name" value="endopeptidase domain like (from Nostoc punctiforme)"/>
    <property type="match status" value="1"/>
</dbReference>
<keyword evidence="5" id="KW-0812">Transmembrane</keyword>
<dbReference type="HOGENOM" id="CLU_1174833_0_0_12"/>
<dbReference type="SUPFAM" id="SSF54001">
    <property type="entry name" value="Cysteine proteinases"/>
    <property type="match status" value="1"/>
</dbReference>
<dbReference type="GO" id="GO:0006508">
    <property type="term" value="P:proteolysis"/>
    <property type="evidence" value="ECO:0007669"/>
    <property type="project" value="UniProtKB-KW"/>
</dbReference>
<dbReference type="PROSITE" id="PS51257">
    <property type="entry name" value="PROKAR_LIPOPROTEIN"/>
    <property type="match status" value="1"/>
</dbReference>
<reference evidence="7 8" key="1">
    <citation type="journal article" date="2010" name="Stand. Genomic Sci.">
        <title>Complete genome sequence of Spirochaeta smaragdinae type strain (SEBR 4228).</title>
        <authorList>
            <person name="Mavromatis K."/>
            <person name="Yasawong M."/>
            <person name="Chertkov O."/>
            <person name="Lapidus A."/>
            <person name="Lucas S."/>
            <person name="Nolan M."/>
            <person name="Del Rio T.G."/>
            <person name="Tice H."/>
            <person name="Cheng J.F."/>
            <person name="Pitluck S."/>
            <person name="Liolios K."/>
            <person name="Ivanova N."/>
            <person name="Tapia R."/>
            <person name="Han C."/>
            <person name="Bruce D."/>
            <person name="Goodwin L."/>
            <person name="Pati A."/>
            <person name="Chen A."/>
            <person name="Palaniappan K."/>
            <person name="Land M."/>
            <person name="Hauser L."/>
            <person name="Chang Y.J."/>
            <person name="Jeffries C.D."/>
            <person name="Detter J.C."/>
            <person name="Rohde M."/>
            <person name="Brambilla E."/>
            <person name="Spring S."/>
            <person name="Goker M."/>
            <person name="Sikorski J."/>
            <person name="Woyke T."/>
            <person name="Bristow J."/>
            <person name="Eisen J.A."/>
            <person name="Markowitz V."/>
            <person name="Hugenholtz P."/>
            <person name="Klenk H.P."/>
            <person name="Kyrpides N.C."/>
        </authorList>
    </citation>
    <scope>NUCLEOTIDE SEQUENCE [LARGE SCALE GENOMIC DNA]</scope>
    <source>
        <strain evidence="8">DSM 11293 / JCM 15392 / SEBR 4228</strain>
    </source>
</reference>
<gene>
    <name evidence="7" type="ordered locus">Spirs_0296</name>
</gene>
<accession>E1RAG1</accession>
<dbReference type="Pfam" id="PF00877">
    <property type="entry name" value="NLPC_P60"/>
    <property type="match status" value="1"/>
</dbReference>
<dbReference type="AlphaFoldDB" id="E1RAG1"/>
<feature type="domain" description="NlpC/P60" evidence="6">
    <location>
        <begin position="81"/>
        <end position="190"/>
    </location>
</feature>
<dbReference type="eggNOG" id="COG0791">
    <property type="taxonomic scope" value="Bacteria"/>
</dbReference>
<comment type="similarity">
    <text evidence="1">Belongs to the peptidase C40 family.</text>
</comment>
<evidence type="ECO:0000256" key="3">
    <source>
        <dbReference type="ARBA" id="ARBA00022801"/>
    </source>
</evidence>
<keyword evidence="4" id="KW-0788">Thiol protease</keyword>
<name>E1RAG1_SEDSS</name>
<evidence type="ECO:0000256" key="2">
    <source>
        <dbReference type="ARBA" id="ARBA00022670"/>
    </source>
</evidence>
<keyword evidence="8" id="KW-1185">Reference proteome</keyword>
<dbReference type="GO" id="GO:0008234">
    <property type="term" value="F:cysteine-type peptidase activity"/>
    <property type="evidence" value="ECO:0007669"/>
    <property type="project" value="UniProtKB-KW"/>
</dbReference>
<evidence type="ECO:0000313" key="7">
    <source>
        <dbReference type="EMBL" id="ADK79452.1"/>
    </source>
</evidence>
<dbReference type="Proteomes" id="UP000002318">
    <property type="component" value="Chromosome"/>
</dbReference>
<proteinExistence type="inferred from homology"/>
<evidence type="ECO:0000256" key="4">
    <source>
        <dbReference type="ARBA" id="ARBA00022807"/>
    </source>
</evidence>
<dbReference type="RefSeq" id="WP_013252916.1">
    <property type="nucleotide sequence ID" value="NC_014364.1"/>
</dbReference>